<comment type="caution">
    <text evidence="8">The sequence shown here is derived from an EMBL/GenBank/DDBJ whole genome shotgun (WGS) entry which is preliminary data.</text>
</comment>
<keyword evidence="5 6" id="KW-0472">Membrane</keyword>
<dbReference type="Gene3D" id="3.30.70.120">
    <property type="match status" value="1"/>
</dbReference>
<evidence type="ECO:0000259" key="7">
    <source>
        <dbReference type="Pfam" id="PF10035"/>
    </source>
</evidence>
<dbReference type="AlphaFoldDB" id="A0A5C4T9G2"/>
<keyword evidence="2" id="KW-1003">Cell membrane</keyword>
<evidence type="ECO:0000256" key="5">
    <source>
        <dbReference type="ARBA" id="ARBA00023136"/>
    </source>
</evidence>
<evidence type="ECO:0000256" key="4">
    <source>
        <dbReference type="ARBA" id="ARBA00022989"/>
    </source>
</evidence>
<dbReference type="Pfam" id="PF02588">
    <property type="entry name" value="YitT_membrane"/>
    <property type="match status" value="1"/>
</dbReference>
<feature type="transmembrane region" description="Helical" evidence="6">
    <location>
        <begin position="77"/>
        <end position="98"/>
    </location>
</feature>
<organism evidence="8 9">
    <name type="scientific">Paenibacillus hemerocallicola</name>
    <dbReference type="NCBI Taxonomy" id="1172614"/>
    <lineage>
        <taxon>Bacteria</taxon>
        <taxon>Bacillati</taxon>
        <taxon>Bacillota</taxon>
        <taxon>Bacilli</taxon>
        <taxon>Bacillales</taxon>
        <taxon>Paenibacillaceae</taxon>
        <taxon>Paenibacillus</taxon>
    </lineage>
</organism>
<proteinExistence type="predicted"/>
<dbReference type="CDD" id="cd16380">
    <property type="entry name" value="YitT_C"/>
    <property type="match status" value="1"/>
</dbReference>
<dbReference type="GO" id="GO:0005886">
    <property type="term" value="C:plasma membrane"/>
    <property type="evidence" value="ECO:0007669"/>
    <property type="project" value="UniProtKB-SubCell"/>
</dbReference>
<comment type="subcellular location">
    <subcellularLocation>
        <location evidence="1">Cell membrane</location>
        <topology evidence="1">Multi-pass membrane protein</topology>
    </subcellularLocation>
</comment>
<keyword evidence="4 6" id="KW-1133">Transmembrane helix</keyword>
<dbReference type="PANTHER" id="PTHR33545">
    <property type="entry name" value="UPF0750 MEMBRANE PROTEIN YITT-RELATED"/>
    <property type="match status" value="1"/>
</dbReference>
<dbReference type="Proteomes" id="UP000307943">
    <property type="component" value="Unassembled WGS sequence"/>
</dbReference>
<protein>
    <submittedName>
        <fullName evidence="8">YitT family protein</fullName>
    </submittedName>
</protein>
<dbReference type="InterPro" id="IPR019264">
    <property type="entry name" value="DUF2179"/>
</dbReference>
<feature type="transmembrane region" description="Helical" evidence="6">
    <location>
        <begin position="104"/>
        <end position="123"/>
    </location>
</feature>
<evidence type="ECO:0000256" key="6">
    <source>
        <dbReference type="SAM" id="Phobius"/>
    </source>
</evidence>
<feature type="transmembrane region" description="Helical" evidence="6">
    <location>
        <begin position="49"/>
        <end position="70"/>
    </location>
</feature>
<evidence type="ECO:0000313" key="9">
    <source>
        <dbReference type="Proteomes" id="UP000307943"/>
    </source>
</evidence>
<evidence type="ECO:0000256" key="1">
    <source>
        <dbReference type="ARBA" id="ARBA00004651"/>
    </source>
</evidence>
<dbReference type="PANTHER" id="PTHR33545:SF5">
    <property type="entry name" value="UPF0750 MEMBRANE PROTEIN YITT"/>
    <property type="match status" value="1"/>
</dbReference>
<feature type="domain" description="DUF2179" evidence="7">
    <location>
        <begin position="215"/>
        <end position="269"/>
    </location>
</feature>
<keyword evidence="3 6" id="KW-0812">Transmembrane</keyword>
<reference evidence="8 9" key="1">
    <citation type="submission" date="2019-05" db="EMBL/GenBank/DDBJ databases">
        <title>We sequenced the genome of Paenibacillus hemerocallicola KCTC 33185 for further insight into its adaptation and study the phylogeny of Paenibacillus.</title>
        <authorList>
            <person name="Narsing Rao M.P."/>
        </authorList>
    </citation>
    <scope>NUCLEOTIDE SEQUENCE [LARGE SCALE GENOMIC DNA]</scope>
    <source>
        <strain evidence="8 9">KCTC 33185</strain>
    </source>
</reference>
<evidence type="ECO:0000256" key="3">
    <source>
        <dbReference type="ARBA" id="ARBA00022692"/>
    </source>
</evidence>
<name>A0A5C4T9G2_9BACL</name>
<sequence>MIRLRDLFDLLFMSVGAMLIAAGFNLFLIPHQLLSGGLSGISMMIGYFTGWNIGMLYFLINLPVLVWGWIVIGKRFVWLSVVSVVLTTWFMQLVPNISLNSDPIIGAVFGGALIGMGSGLSLRSGGSTGGLDIIGSILTRRRDFPLGMLLFALNGAVVLALGLVLGWDAALRSMLSIFIAGKVVDTIHIRHVKVTAFIVTSSRDQMIGRLLQLPRGITLIKTEGAYSHLPHDMLMTVTTRYELAELRKIVKETDPKAFVNIVETVEIIGEFRKLI</sequence>
<evidence type="ECO:0000256" key="2">
    <source>
        <dbReference type="ARBA" id="ARBA00022475"/>
    </source>
</evidence>
<feature type="transmembrane region" description="Helical" evidence="6">
    <location>
        <begin position="7"/>
        <end position="29"/>
    </location>
</feature>
<dbReference type="EMBL" id="VDCQ01000016">
    <property type="protein sequence ID" value="TNJ65733.1"/>
    <property type="molecule type" value="Genomic_DNA"/>
</dbReference>
<evidence type="ECO:0000313" key="8">
    <source>
        <dbReference type="EMBL" id="TNJ65733.1"/>
    </source>
</evidence>
<dbReference type="InterPro" id="IPR015867">
    <property type="entry name" value="N-reg_PII/ATP_PRibTrfase_C"/>
</dbReference>
<gene>
    <name evidence="8" type="ORF">FE784_13865</name>
</gene>
<dbReference type="OrthoDB" id="2417289at2"/>
<dbReference type="InterPro" id="IPR003740">
    <property type="entry name" value="YitT"/>
</dbReference>
<dbReference type="PIRSF" id="PIRSF006483">
    <property type="entry name" value="Membrane_protein_YitT"/>
    <property type="match status" value="1"/>
</dbReference>
<dbReference type="RefSeq" id="WP_139602795.1">
    <property type="nucleotide sequence ID" value="NZ_VDCQ01000016.1"/>
</dbReference>
<keyword evidence="9" id="KW-1185">Reference proteome</keyword>
<feature type="transmembrane region" description="Helical" evidence="6">
    <location>
        <begin position="144"/>
        <end position="167"/>
    </location>
</feature>
<dbReference type="Pfam" id="PF10035">
    <property type="entry name" value="DUF2179"/>
    <property type="match status" value="1"/>
</dbReference>
<dbReference type="InterPro" id="IPR051461">
    <property type="entry name" value="UPF0750_membrane"/>
</dbReference>
<accession>A0A5C4T9G2</accession>